<reference evidence="1" key="1">
    <citation type="journal article" date="2020" name="Nature">
        <title>Giant virus diversity and host interactions through global metagenomics.</title>
        <authorList>
            <person name="Schulz F."/>
            <person name="Roux S."/>
            <person name="Paez-Espino D."/>
            <person name="Jungbluth S."/>
            <person name="Walsh D.A."/>
            <person name="Denef V.J."/>
            <person name="McMahon K.D."/>
            <person name="Konstantinidis K.T."/>
            <person name="Eloe-Fadrosh E.A."/>
            <person name="Kyrpides N.C."/>
            <person name="Woyke T."/>
        </authorList>
    </citation>
    <scope>NUCLEOTIDE SEQUENCE</scope>
    <source>
        <strain evidence="1">GVMAG-S-ERX556049-19</strain>
    </source>
</reference>
<accession>A0A6C0FAM5</accession>
<sequence>MDAKQIFEQALKDPELISTIDVDKLLDSLQDQRNDYLENKTLKEINEHVFEKINAQDIELEQKKQYCSKLIEYYPIDKVYELHKGKHIRWLRNNKLTNGGIIVNIKFTNNGTQILCMNSCKKFTQIKFDECIIFQKLNETEQLIIMAYEYSKTC</sequence>
<dbReference type="EMBL" id="MN738825">
    <property type="protein sequence ID" value="QHT38104.1"/>
    <property type="molecule type" value="Genomic_DNA"/>
</dbReference>
<name>A0A6C0FAM5_9ZZZZ</name>
<protein>
    <submittedName>
        <fullName evidence="1">Uncharacterized protein</fullName>
    </submittedName>
</protein>
<organism evidence="1">
    <name type="scientific">viral metagenome</name>
    <dbReference type="NCBI Taxonomy" id="1070528"/>
    <lineage>
        <taxon>unclassified sequences</taxon>
        <taxon>metagenomes</taxon>
        <taxon>organismal metagenomes</taxon>
    </lineage>
</organism>
<dbReference type="AlphaFoldDB" id="A0A6C0FAM5"/>
<evidence type="ECO:0000313" key="1">
    <source>
        <dbReference type="EMBL" id="QHT38104.1"/>
    </source>
</evidence>
<proteinExistence type="predicted"/>